<evidence type="ECO:0000313" key="4">
    <source>
        <dbReference type="Proteomes" id="UP001175226"/>
    </source>
</evidence>
<feature type="compositionally biased region" description="Low complexity" evidence="1">
    <location>
        <begin position="16"/>
        <end position="36"/>
    </location>
</feature>
<proteinExistence type="predicted"/>
<feature type="compositionally biased region" description="Polar residues" evidence="1">
    <location>
        <begin position="149"/>
        <end position="167"/>
    </location>
</feature>
<keyword evidence="4" id="KW-1185">Reference proteome</keyword>
<feature type="transmembrane region" description="Helical" evidence="2">
    <location>
        <begin position="43"/>
        <end position="70"/>
    </location>
</feature>
<organism evidence="3 4">
    <name type="scientific">Armillaria borealis</name>
    <dbReference type="NCBI Taxonomy" id="47425"/>
    <lineage>
        <taxon>Eukaryota</taxon>
        <taxon>Fungi</taxon>
        <taxon>Dikarya</taxon>
        <taxon>Basidiomycota</taxon>
        <taxon>Agaricomycotina</taxon>
        <taxon>Agaricomycetes</taxon>
        <taxon>Agaricomycetidae</taxon>
        <taxon>Agaricales</taxon>
        <taxon>Marasmiineae</taxon>
        <taxon>Physalacriaceae</taxon>
        <taxon>Armillaria</taxon>
    </lineage>
</organism>
<evidence type="ECO:0000256" key="2">
    <source>
        <dbReference type="SAM" id="Phobius"/>
    </source>
</evidence>
<keyword evidence="2" id="KW-0812">Transmembrane</keyword>
<dbReference type="Proteomes" id="UP001175226">
    <property type="component" value="Unassembled WGS sequence"/>
</dbReference>
<keyword evidence="2" id="KW-1133">Transmembrane helix</keyword>
<sequence length="204" mass="21481">MALTMLISAIQLADNPASSDIPTSSASASLSPQSSTGSVSSSKVFAGIIAGSVVCGLTLLAALIVGALFLCKRHRQRNDSPLVVDGSSPMLTPFTTTQNMTSSGILGEQHLRNQVKSARFPAVAMRREPSPSGAAEIGSSGIVGVDVQTEPTTAPGNQVGITDNPSPGSRREYTLMEELLRSLNDRMSRDRWNAEEMPPGYYEG</sequence>
<feature type="region of interest" description="Disordered" evidence="1">
    <location>
        <begin position="149"/>
        <end position="170"/>
    </location>
</feature>
<gene>
    <name evidence="3" type="ORF">EV421DRAFT_1915389</name>
</gene>
<protein>
    <recommendedName>
        <fullName evidence="5">Mid2 domain-containing protein</fullName>
    </recommendedName>
</protein>
<dbReference type="AlphaFoldDB" id="A0AA39IDX2"/>
<evidence type="ECO:0008006" key="5">
    <source>
        <dbReference type="Google" id="ProtNLM"/>
    </source>
</evidence>
<evidence type="ECO:0000313" key="3">
    <source>
        <dbReference type="EMBL" id="KAK0421766.1"/>
    </source>
</evidence>
<keyword evidence="2" id="KW-0472">Membrane</keyword>
<accession>A0AA39IDX2</accession>
<name>A0AA39IDX2_9AGAR</name>
<feature type="region of interest" description="Disordered" evidence="1">
    <location>
        <begin position="15"/>
        <end position="36"/>
    </location>
</feature>
<evidence type="ECO:0000256" key="1">
    <source>
        <dbReference type="SAM" id="MobiDB-lite"/>
    </source>
</evidence>
<comment type="caution">
    <text evidence="3">The sequence shown here is derived from an EMBL/GenBank/DDBJ whole genome shotgun (WGS) entry which is preliminary data.</text>
</comment>
<reference evidence="3" key="1">
    <citation type="submission" date="2023-06" db="EMBL/GenBank/DDBJ databases">
        <authorList>
            <consortium name="Lawrence Berkeley National Laboratory"/>
            <person name="Ahrendt S."/>
            <person name="Sahu N."/>
            <person name="Indic B."/>
            <person name="Wong-Bajracharya J."/>
            <person name="Merenyi Z."/>
            <person name="Ke H.-M."/>
            <person name="Monk M."/>
            <person name="Kocsube S."/>
            <person name="Drula E."/>
            <person name="Lipzen A."/>
            <person name="Balint B."/>
            <person name="Henrissat B."/>
            <person name="Andreopoulos B."/>
            <person name="Martin F.M."/>
            <person name="Harder C.B."/>
            <person name="Rigling D."/>
            <person name="Ford K.L."/>
            <person name="Foster G.D."/>
            <person name="Pangilinan J."/>
            <person name="Papanicolaou A."/>
            <person name="Barry K."/>
            <person name="LaButti K."/>
            <person name="Viragh M."/>
            <person name="Koriabine M."/>
            <person name="Yan M."/>
            <person name="Riley R."/>
            <person name="Champramary S."/>
            <person name="Plett K.L."/>
            <person name="Tsai I.J."/>
            <person name="Slot J."/>
            <person name="Sipos G."/>
            <person name="Plett J."/>
            <person name="Nagy L.G."/>
            <person name="Grigoriev I.V."/>
        </authorList>
    </citation>
    <scope>NUCLEOTIDE SEQUENCE</scope>
    <source>
        <strain evidence="3">FPL87.14</strain>
    </source>
</reference>
<dbReference type="EMBL" id="JAUEPT010000318">
    <property type="protein sequence ID" value="KAK0421766.1"/>
    <property type="molecule type" value="Genomic_DNA"/>
</dbReference>